<dbReference type="EMBL" id="JBJUIK010000006">
    <property type="protein sequence ID" value="KAL3524646.1"/>
    <property type="molecule type" value="Genomic_DNA"/>
</dbReference>
<name>A0ABD2ZYX0_9GENT</name>
<comment type="caution">
    <text evidence="1">The sequence shown here is derived from an EMBL/GenBank/DDBJ whole genome shotgun (WGS) entry which is preliminary data.</text>
</comment>
<gene>
    <name evidence="1" type="ORF">ACH5RR_013018</name>
</gene>
<organism evidence="1 2">
    <name type="scientific">Cinchona calisaya</name>
    <dbReference type="NCBI Taxonomy" id="153742"/>
    <lineage>
        <taxon>Eukaryota</taxon>
        <taxon>Viridiplantae</taxon>
        <taxon>Streptophyta</taxon>
        <taxon>Embryophyta</taxon>
        <taxon>Tracheophyta</taxon>
        <taxon>Spermatophyta</taxon>
        <taxon>Magnoliopsida</taxon>
        <taxon>eudicotyledons</taxon>
        <taxon>Gunneridae</taxon>
        <taxon>Pentapetalae</taxon>
        <taxon>asterids</taxon>
        <taxon>lamiids</taxon>
        <taxon>Gentianales</taxon>
        <taxon>Rubiaceae</taxon>
        <taxon>Cinchonoideae</taxon>
        <taxon>Cinchoneae</taxon>
        <taxon>Cinchona</taxon>
    </lineage>
</organism>
<dbReference type="Proteomes" id="UP001630127">
    <property type="component" value="Unassembled WGS sequence"/>
</dbReference>
<evidence type="ECO:0000313" key="2">
    <source>
        <dbReference type="Proteomes" id="UP001630127"/>
    </source>
</evidence>
<keyword evidence="2" id="KW-1185">Reference proteome</keyword>
<accession>A0ABD2ZYX0</accession>
<sequence>MYLGQKSRAKWLKEGDRNTSYFHATMTSRRRRNRIFRLEKDNGTWGETNESIEEEVCEYYSKLFQSSGLQDCSKILDGILKTISDQMNKKLIKPVNTTEIRRAVFPMHLDKGHGLDRIFPLFFKKLWKII</sequence>
<reference evidence="1 2" key="1">
    <citation type="submission" date="2024-11" db="EMBL/GenBank/DDBJ databases">
        <title>A near-complete genome assembly of Cinchona calisaya.</title>
        <authorList>
            <person name="Lian D.C."/>
            <person name="Zhao X.W."/>
            <person name="Wei L."/>
        </authorList>
    </citation>
    <scope>NUCLEOTIDE SEQUENCE [LARGE SCALE GENOMIC DNA]</scope>
    <source>
        <tissue evidence="1">Nenye</tissue>
    </source>
</reference>
<dbReference type="AlphaFoldDB" id="A0ABD2ZYX0"/>
<proteinExistence type="predicted"/>
<evidence type="ECO:0000313" key="1">
    <source>
        <dbReference type="EMBL" id="KAL3524646.1"/>
    </source>
</evidence>
<protein>
    <submittedName>
        <fullName evidence="1">Uncharacterized protein</fullName>
    </submittedName>
</protein>